<dbReference type="Proteomes" id="UP000017836">
    <property type="component" value="Unassembled WGS sequence"/>
</dbReference>
<dbReference type="EMBL" id="KI394624">
    <property type="protein sequence ID" value="ERN02456.1"/>
    <property type="molecule type" value="Genomic_DNA"/>
</dbReference>
<dbReference type="PANTHER" id="PTHR33463:SF204">
    <property type="entry name" value="NB-ARC DOMAIN-CONTAINING PROTEIN"/>
    <property type="match status" value="1"/>
</dbReference>
<keyword evidence="2" id="KW-1185">Reference proteome</keyword>
<organism evidence="1 2">
    <name type="scientific">Amborella trichopoda</name>
    <dbReference type="NCBI Taxonomy" id="13333"/>
    <lineage>
        <taxon>Eukaryota</taxon>
        <taxon>Viridiplantae</taxon>
        <taxon>Streptophyta</taxon>
        <taxon>Embryophyta</taxon>
        <taxon>Tracheophyta</taxon>
        <taxon>Spermatophyta</taxon>
        <taxon>Magnoliopsida</taxon>
        <taxon>Amborellales</taxon>
        <taxon>Amborellaceae</taxon>
        <taxon>Amborella</taxon>
    </lineage>
</organism>
<reference evidence="2" key="1">
    <citation type="journal article" date="2013" name="Science">
        <title>The Amborella genome and the evolution of flowering plants.</title>
        <authorList>
            <consortium name="Amborella Genome Project"/>
        </authorList>
    </citation>
    <scope>NUCLEOTIDE SEQUENCE [LARGE SCALE GENOMIC DNA]</scope>
</reference>
<proteinExistence type="predicted"/>
<dbReference type="eggNOG" id="KOG4658">
    <property type="taxonomic scope" value="Eukaryota"/>
</dbReference>
<dbReference type="SUPFAM" id="SSF52058">
    <property type="entry name" value="L domain-like"/>
    <property type="match status" value="1"/>
</dbReference>
<dbReference type="InterPro" id="IPR032675">
    <property type="entry name" value="LRR_dom_sf"/>
</dbReference>
<dbReference type="HOGENOM" id="CLU_814684_0_0_1"/>
<sequence>MDDLWQNNELKSLFLYCALLPEDYSIPNSQLLGHFTGEGLVVRLGSLKATRNKVDALIERSKIMCTLESGEGEGTIRMHDVLWITSPEPEEGPKFLVQADDSVTEAPEIDKGTFWLYQVGGASHLCNTSEEEDDGEGGGIRPRVIGELSRLNHLTSLHIWFFNITTPDRLTPLANSLQFLKLYHCEGVTRLPTRISDQLTVDGCKDLESVVARKEAKEDPFQCLQELQLHRLILVIYNRLKAVFTKAMALNSVERIRIYNCEGVEEVIEEGAESNDDVSFPKLRVMKLEVVSRLRSICSSGVLYSPELGMVNVWKCPQLRKEPPGVRNKRGLHVTDEDEES</sequence>
<dbReference type="PANTHER" id="PTHR33463">
    <property type="entry name" value="NB-ARC DOMAIN-CONTAINING PROTEIN-RELATED"/>
    <property type="match status" value="1"/>
</dbReference>
<name>W1P4E3_AMBTC</name>
<protein>
    <submittedName>
        <fullName evidence="1">Uncharacterized protein</fullName>
    </submittedName>
</protein>
<dbReference type="Gene3D" id="3.80.10.10">
    <property type="entry name" value="Ribonuclease Inhibitor"/>
    <property type="match status" value="1"/>
</dbReference>
<evidence type="ECO:0000313" key="1">
    <source>
        <dbReference type="EMBL" id="ERN02456.1"/>
    </source>
</evidence>
<dbReference type="Gramene" id="ERN02456">
    <property type="protein sequence ID" value="ERN02456"/>
    <property type="gene ID" value="AMTR_s00215p00020550"/>
</dbReference>
<dbReference type="AlphaFoldDB" id="W1P4E3"/>
<gene>
    <name evidence="1" type="ORF">AMTR_s00215p00020550</name>
</gene>
<dbReference type="InterPro" id="IPR050905">
    <property type="entry name" value="Plant_NBS-LRR"/>
</dbReference>
<accession>W1P4E3</accession>
<evidence type="ECO:0000313" key="2">
    <source>
        <dbReference type="Proteomes" id="UP000017836"/>
    </source>
</evidence>